<sequence length="155" mass="17379">MAKWLLKSEPDVFGYDHLVAAKREGWDGVRNYQARNFMREMKRGDRAIFYHSNAKPPGVAGIAKIVKGAEPDPTQFDPDSDYFDPKSDPDDPRWDWVTVAPDRPLTFLSLDELKAMPELAECRLLARGNRLSVLPLTDDEFDAIVAAADAKGGRS</sequence>
<keyword evidence="4" id="KW-1185">Reference proteome</keyword>
<dbReference type="InterPro" id="IPR047197">
    <property type="entry name" value="THYN1-like_EVE"/>
</dbReference>
<reference evidence="3 4" key="1">
    <citation type="submission" date="2019-03" db="EMBL/GenBank/DDBJ databases">
        <title>Sequencing the genomes of 1000 actinobacteria strains.</title>
        <authorList>
            <person name="Klenk H.-P."/>
        </authorList>
    </citation>
    <scope>NUCLEOTIDE SEQUENCE [LARGE SCALE GENOMIC DNA]</scope>
    <source>
        <strain evidence="3 4">DSM 18936</strain>
    </source>
</reference>
<dbReference type="Pfam" id="PF01878">
    <property type="entry name" value="EVE"/>
    <property type="match status" value="1"/>
</dbReference>
<evidence type="ECO:0000259" key="2">
    <source>
        <dbReference type="Pfam" id="PF01878"/>
    </source>
</evidence>
<dbReference type="InterPro" id="IPR052181">
    <property type="entry name" value="5hmC_binding"/>
</dbReference>
<dbReference type="Gene3D" id="3.10.590.10">
    <property type="entry name" value="ph1033 like domains"/>
    <property type="match status" value="1"/>
</dbReference>
<dbReference type="CDD" id="cd21133">
    <property type="entry name" value="EVE"/>
    <property type="match status" value="1"/>
</dbReference>
<evidence type="ECO:0000313" key="4">
    <source>
        <dbReference type="Proteomes" id="UP000294558"/>
    </source>
</evidence>
<dbReference type="SUPFAM" id="SSF88697">
    <property type="entry name" value="PUA domain-like"/>
    <property type="match status" value="1"/>
</dbReference>
<evidence type="ECO:0000313" key="3">
    <source>
        <dbReference type="EMBL" id="TDT16620.1"/>
    </source>
</evidence>
<dbReference type="RefSeq" id="WP_133868979.1">
    <property type="nucleotide sequence ID" value="NZ_SOAU01000001.1"/>
</dbReference>
<feature type="domain" description="EVE" evidence="2">
    <location>
        <begin position="3"/>
        <end position="146"/>
    </location>
</feature>
<accession>A0A4R7I0E2</accession>
<dbReference type="PANTHER" id="PTHR14087:SF7">
    <property type="entry name" value="THYMOCYTE NUCLEAR PROTEIN 1"/>
    <property type="match status" value="1"/>
</dbReference>
<dbReference type="EMBL" id="SOAU01000001">
    <property type="protein sequence ID" value="TDT16620.1"/>
    <property type="molecule type" value="Genomic_DNA"/>
</dbReference>
<dbReference type="PANTHER" id="PTHR14087">
    <property type="entry name" value="THYMOCYTE NUCLEAR PROTEIN 1"/>
    <property type="match status" value="1"/>
</dbReference>
<dbReference type="InterPro" id="IPR015947">
    <property type="entry name" value="PUA-like_sf"/>
</dbReference>
<gene>
    <name evidence="3" type="ORF">BDK89_2212</name>
</gene>
<dbReference type="AlphaFoldDB" id="A0A4R7I0E2"/>
<dbReference type="Proteomes" id="UP000294558">
    <property type="component" value="Unassembled WGS sequence"/>
</dbReference>
<name>A0A4R7I0E2_9ACTN</name>
<proteinExistence type="predicted"/>
<protein>
    <submittedName>
        <fullName evidence="3">Putative RNA-binding protein with PUA-like domain</fullName>
    </submittedName>
</protein>
<dbReference type="InterPro" id="IPR002740">
    <property type="entry name" value="EVE_domain"/>
</dbReference>
<feature type="region of interest" description="Disordered" evidence="1">
    <location>
        <begin position="69"/>
        <end position="90"/>
    </location>
</feature>
<comment type="caution">
    <text evidence="3">The sequence shown here is derived from an EMBL/GenBank/DDBJ whole genome shotgun (WGS) entry which is preliminary data.</text>
</comment>
<evidence type="ECO:0000256" key="1">
    <source>
        <dbReference type="SAM" id="MobiDB-lite"/>
    </source>
</evidence>
<dbReference type="OrthoDB" id="9791347at2"/>
<organism evidence="3 4">
    <name type="scientific">Ilumatobacter fluminis</name>
    <dbReference type="NCBI Taxonomy" id="467091"/>
    <lineage>
        <taxon>Bacteria</taxon>
        <taxon>Bacillati</taxon>
        <taxon>Actinomycetota</taxon>
        <taxon>Acidimicrobiia</taxon>
        <taxon>Acidimicrobiales</taxon>
        <taxon>Ilumatobacteraceae</taxon>
        <taxon>Ilumatobacter</taxon>
    </lineage>
</organism>